<reference evidence="2" key="2">
    <citation type="submission" date="2025-08" db="UniProtKB">
        <authorList>
            <consortium name="RefSeq"/>
        </authorList>
    </citation>
    <scope>IDENTIFICATION</scope>
    <source>
        <tissue evidence="2">Leaf</tissue>
    </source>
</reference>
<dbReference type="Proteomes" id="UP000813463">
    <property type="component" value="Chromosome 5"/>
</dbReference>
<name>A0A9R0J4E3_SPIOL</name>
<evidence type="ECO:0000313" key="2">
    <source>
        <dbReference type="RefSeq" id="XP_021861022.2"/>
    </source>
</evidence>
<organism evidence="1 2">
    <name type="scientific">Spinacia oleracea</name>
    <name type="common">Spinach</name>
    <dbReference type="NCBI Taxonomy" id="3562"/>
    <lineage>
        <taxon>Eukaryota</taxon>
        <taxon>Viridiplantae</taxon>
        <taxon>Streptophyta</taxon>
        <taxon>Embryophyta</taxon>
        <taxon>Tracheophyta</taxon>
        <taxon>Spermatophyta</taxon>
        <taxon>Magnoliopsida</taxon>
        <taxon>eudicotyledons</taxon>
        <taxon>Gunneridae</taxon>
        <taxon>Pentapetalae</taxon>
        <taxon>Caryophyllales</taxon>
        <taxon>Chenopodiaceae</taxon>
        <taxon>Chenopodioideae</taxon>
        <taxon>Anserineae</taxon>
        <taxon>Spinacia</taxon>
    </lineage>
</organism>
<evidence type="ECO:0008006" key="3">
    <source>
        <dbReference type="Google" id="ProtNLM"/>
    </source>
</evidence>
<reference evidence="1" key="1">
    <citation type="journal article" date="2021" name="Nat. Commun.">
        <title>Genomic analyses provide insights into spinach domestication and the genetic basis of agronomic traits.</title>
        <authorList>
            <person name="Cai X."/>
            <person name="Sun X."/>
            <person name="Xu C."/>
            <person name="Sun H."/>
            <person name="Wang X."/>
            <person name="Ge C."/>
            <person name="Zhang Z."/>
            <person name="Wang Q."/>
            <person name="Fei Z."/>
            <person name="Jiao C."/>
            <person name="Wang Q."/>
        </authorList>
    </citation>
    <scope>NUCLEOTIDE SEQUENCE [LARGE SCALE GENOMIC DNA]</scope>
    <source>
        <strain evidence="1">cv. Varoflay</strain>
    </source>
</reference>
<dbReference type="AlphaFoldDB" id="A0A9R0J4E3"/>
<evidence type="ECO:0000313" key="1">
    <source>
        <dbReference type="Proteomes" id="UP000813463"/>
    </source>
</evidence>
<dbReference type="PANTHER" id="PTHR47481:SF42">
    <property type="entry name" value="RHO GTPASE-ACTIVATING PROTEIN GACK-LIKE"/>
    <property type="match status" value="1"/>
</dbReference>
<protein>
    <recommendedName>
        <fullName evidence="3">Retrotransposon Copia-like N-terminal domain-containing protein</fullName>
    </recommendedName>
</protein>
<dbReference type="RefSeq" id="XP_021861022.2">
    <property type="nucleotide sequence ID" value="XM_022005330.2"/>
</dbReference>
<gene>
    <name evidence="2" type="primary">LOC110800043</name>
</gene>
<dbReference type="KEGG" id="soe:110800043"/>
<dbReference type="PANTHER" id="PTHR47481">
    <property type="match status" value="1"/>
</dbReference>
<keyword evidence="1" id="KW-1185">Reference proteome</keyword>
<proteinExistence type="predicted"/>
<dbReference type="GeneID" id="110800043"/>
<sequence>MGEDTKTQHPALNVSNIRTFILVTLEMESSQYVSWAELFQIHARAFLVLDHISHSTTAVTEDETSKKVDEALCSRLDAIVLQWIYGTISNDLLHTIIEPGSTRFQAWERLRLIFQDNMNGRVVHLEHEFSTISMANYPNATAYC</sequence>
<accession>A0A9R0J4E3</accession>